<dbReference type="InterPro" id="IPR055559">
    <property type="entry name" value="CYPRO4_DUF7135"/>
</dbReference>
<dbReference type="InterPro" id="IPR013863">
    <property type="entry name" value="VID27_C"/>
</dbReference>
<dbReference type="PANTHER" id="PTHR31913">
    <property type="entry name" value="VACUOLAR IMPORT AND DEGRADATION PROTEIN 27"/>
    <property type="match status" value="1"/>
</dbReference>
<proteinExistence type="predicted"/>
<dbReference type="OrthoDB" id="10251113at2759"/>
<feature type="domain" description="DUF7135" evidence="3">
    <location>
        <begin position="50"/>
        <end position="207"/>
    </location>
</feature>
<dbReference type="Gene3D" id="2.130.10.10">
    <property type="entry name" value="YVTN repeat-like/Quinoprotein amine dehydrogenase"/>
    <property type="match status" value="1"/>
</dbReference>
<gene>
    <name evidence="4" type="ORF">GOP47_0017487</name>
</gene>
<feature type="compositionally biased region" description="Low complexity" evidence="1">
    <location>
        <begin position="31"/>
        <end position="54"/>
    </location>
</feature>
<comment type="caution">
    <text evidence="4">The sequence shown here is derived from an EMBL/GenBank/DDBJ whole genome shotgun (WGS) entry which is preliminary data.</text>
</comment>
<dbReference type="FunFam" id="2.130.10.10:FF:000663">
    <property type="entry name" value="Vacuolar import/degradation Vid27-related protein"/>
    <property type="match status" value="1"/>
</dbReference>
<dbReference type="GO" id="GO:0005634">
    <property type="term" value="C:nucleus"/>
    <property type="evidence" value="ECO:0007669"/>
    <property type="project" value="TreeGrafter"/>
</dbReference>
<evidence type="ECO:0000259" key="3">
    <source>
        <dbReference type="Pfam" id="PF23581"/>
    </source>
</evidence>
<dbReference type="Pfam" id="PF08553">
    <property type="entry name" value="VID27"/>
    <property type="match status" value="1"/>
</dbReference>
<sequence>MGAGQSRDGELRSDSEEEEEEEEDEQEIKQKSAVSPASSSKSSTRQSFASASSKDGLQSIGSKFDSLTLAGKRVAKGPQKAKLYRHLGGNTPKAQWVVADKAVSWEFTRDGDDHDEDEDDDGDGVSGSWKTWYLLVGSRVSARVGEKLQAKFFGEQLRVDFVYYGVWALKFSTRLEFQDFETEFRNCLFENTYMLEATEENKIKVFGKDFIGWAKPEVADESVWEDAEDSFDMPTGSKPLKEDYVEPSKGSIQSLTMGALDHSYLVSAKGIEAVKNLPSGIHGKGVSVVFNGSDSASYSTPKKAMLVKGESNLMVLSPTNEGTPHSAGVHQLDVGTGKIVAQWKFEKDGTPITMRDVTNDSKGAQLDAARSTFLGLDDNRLCRWDMRDRHGIVQQLASPVLDWAEGHQFSRGTNFQCFATTGDGAVVVGSKDGKVRLYGTTSMRMAKTAFPGLGSPITHVDVTYDGKWILATADSYMILISTVFKDKDGKTKTGFTGRMGNNIAAPRLLKLSPLDVHLAGKNYKFQHGQFSWVTESGRQERNLVATVGNFTVVWNFRRVKESNHECYQVTRGLKSCYCYRVIPKEESIVDSKFMHDSFSSVSPNAPLVVATPKNVSSFNVSRE</sequence>
<feature type="compositionally biased region" description="Acidic residues" evidence="1">
    <location>
        <begin position="15"/>
        <end position="26"/>
    </location>
</feature>
<feature type="domain" description="Vacuolar import/degradation Vid27 C-terminal" evidence="2">
    <location>
        <begin position="298"/>
        <end position="571"/>
    </location>
</feature>
<keyword evidence="5" id="KW-1185">Reference proteome</keyword>
<dbReference type="AlphaFoldDB" id="A0A9D4UGG8"/>
<protein>
    <recommendedName>
        <fullName evidence="6">Vacuolar import/degradation Vid27 C-terminal domain-containing protein</fullName>
    </recommendedName>
</protein>
<name>A0A9D4UGG8_ADICA</name>
<evidence type="ECO:0000313" key="5">
    <source>
        <dbReference type="Proteomes" id="UP000886520"/>
    </source>
</evidence>
<dbReference type="SUPFAM" id="SSF50998">
    <property type="entry name" value="Quinoprotein alcohol dehydrogenase-like"/>
    <property type="match status" value="1"/>
</dbReference>
<dbReference type="GO" id="GO:0005737">
    <property type="term" value="C:cytoplasm"/>
    <property type="evidence" value="ECO:0007669"/>
    <property type="project" value="TreeGrafter"/>
</dbReference>
<dbReference type="PANTHER" id="PTHR31913:SF0">
    <property type="entry name" value="VACUOLAR IMPORT AND DEGRADATION PROTEIN 27"/>
    <property type="match status" value="1"/>
</dbReference>
<dbReference type="Pfam" id="PF23581">
    <property type="entry name" value="DUF7135"/>
    <property type="match status" value="1"/>
</dbReference>
<accession>A0A9D4UGG8</accession>
<evidence type="ECO:0000313" key="4">
    <source>
        <dbReference type="EMBL" id="KAI5066959.1"/>
    </source>
</evidence>
<dbReference type="EMBL" id="JABFUD020000017">
    <property type="protein sequence ID" value="KAI5066959.1"/>
    <property type="molecule type" value="Genomic_DNA"/>
</dbReference>
<dbReference type="InterPro" id="IPR011047">
    <property type="entry name" value="Quinoprotein_ADH-like_sf"/>
</dbReference>
<evidence type="ECO:0008006" key="6">
    <source>
        <dbReference type="Google" id="ProtNLM"/>
    </source>
</evidence>
<feature type="region of interest" description="Disordered" evidence="1">
    <location>
        <begin position="1"/>
        <end position="59"/>
    </location>
</feature>
<evidence type="ECO:0000256" key="1">
    <source>
        <dbReference type="SAM" id="MobiDB-lite"/>
    </source>
</evidence>
<reference evidence="4" key="1">
    <citation type="submission" date="2021-01" db="EMBL/GenBank/DDBJ databases">
        <title>Adiantum capillus-veneris genome.</title>
        <authorList>
            <person name="Fang Y."/>
            <person name="Liao Q."/>
        </authorList>
    </citation>
    <scope>NUCLEOTIDE SEQUENCE</scope>
    <source>
        <strain evidence="4">H3</strain>
        <tissue evidence="4">Leaf</tissue>
    </source>
</reference>
<dbReference type="Proteomes" id="UP000886520">
    <property type="component" value="Chromosome 17"/>
</dbReference>
<dbReference type="InterPro" id="IPR040458">
    <property type="entry name" value="Vid27"/>
</dbReference>
<dbReference type="InterPro" id="IPR015943">
    <property type="entry name" value="WD40/YVTN_repeat-like_dom_sf"/>
</dbReference>
<evidence type="ECO:0000259" key="2">
    <source>
        <dbReference type="Pfam" id="PF08553"/>
    </source>
</evidence>
<organism evidence="4 5">
    <name type="scientific">Adiantum capillus-veneris</name>
    <name type="common">Maidenhair fern</name>
    <dbReference type="NCBI Taxonomy" id="13818"/>
    <lineage>
        <taxon>Eukaryota</taxon>
        <taxon>Viridiplantae</taxon>
        <taxon>Streptophyta</taxon>
        <taxon>Embryophyta</taxon>
        <taxon>Tracheophyta</taxon>
        <taxon>Polypodiopsida</taxon>
        <taxon>Polypodiidae</taxon>
        <taxon>Polypodiales</taxon>
        <taxon>Pteridineae</taxon>
        <taxon>Pteridaceae</taxon>
        <taxon>Vittarioideae</taxon>
        <taxon>Adiantum</taxon>
    </lineage>
</organism>